<accession>A0A2H5BMT8</accession>
<dbReference type="EMBL" id="MG663586">
    <property type="protein sequence ID" value="AUG87632.1"/>
    <property type="molecule type" value="Genomic_DNA"/>
</dbReference>
<proteinExistence type="predicted"/>
<keyword evidence="1" id="KW-1133">Transmembrane helix</keyword>
<protein>
    <submittedName>
        <fullName evidence="2">Uncharacterized protein</fullName>
    </submittedName>
</protein>
<keyword evidence="1" id="KW-0472">Membrane</keyword>
<dbReference type="Proteomes" id="UP000241145">
    <property type="component" value="Segment"/>
</dbReference>
<reference evidence="2 3" key="1">
    <citation type="submission" date="2017-12" db="EMBL/GenBank/DDBJ databases">
        <authorList>
            <person name="Cabrera A."/>
            <person name="Henry E.C."/>
            <person name="Reese A.J."/>
            <person name="Klug H.M."/>
            <person name="Nayek S."/>
            <person name="Layton S.R."/>
            <person name="Bhuiyan S."/>
            <person name="Kim T."/>
            <person name="Hughes L.E."/>
            <person name="Garlena R.A."/>
            <person name="Russell D.A."/>
            <person name="Pope W.H."/>
            <person name="Jacobs-Sera D."/>
            <person name="Hendrix R.W."/>
            <person name="Hatfull G.F."/>
        </authorList>
    </citation>
    <scope>NUCLEOTIDE SEQUENCE [LARGE SCALE GENOMIC DNA]</scope>
</reference>
<gene>
    <name evidence="2" type="ORF">SEA_ZOOBEAR_71</name>
</gene>
<name>A0A2H5BMT8_9CAUD</name>
<organism evidence="2 3">
    <name type="scientific">Streptomyces phage ZooBear</name>
    <dbReference type="NCBI Taxonomy" id="2060090"/>
    <lineage>
        <taxon>Viruses</taxon>
        <taxon>Duplodnaviria</taxon>
        <taxon>Heunggongvirae</taxon>
        <taxon>Uroviricota</taxon>
        <taxon>Caudoviricetes</taxon>
        <taxon>Beephvirinae</taxon>
        <taxon>Immanueltrevirus</taxon>
        <taxon>Immanueltrevirus immanuel3</taxon>
    </lineage>
</organism>
<keyword evidence="1" id="KW-0812">Transmembrane</keyword>
<evidence type="ECO:0000256" key="1">
    <source>
        <dbReference type="SAM" id="Phobius"/>
    </source>
</evidence>
<feature type="transmembrane region" description="Helical" evidence="1">
    <location>
        <begin position="53"/>
        <end position="71"/>
    </location>
</feature>
<sequence>MTPMIGWMKSSRPWRILRSLDPMNVWTASFLSALLFSGVAVMGIKWMGADPQGAVITCTFCAIISACILIAEGENRDRNKL</sequence>
<evidence type="ECO:0000313" key="3">
    <source>
        <dbReference type="Proteomes" id="UP000241145"/>
    </source>
</evidence>
<evidence type="ECO:0000313" key="2">
    <source>
        <dbReference type="EMBL" id="AUG87632.1"/>
    </source>
</evidence>